<dbReference type="EMBL" id="JAAGMN010000600">
    <property type="protein sequence ID" value="NEE06062.1"/>
    <property type="molecule type" value="Genomic_DNA"/>
</dbReference>
<feature type="non-terminal residue" evidence="2">
    <location>
        <position position="158"/>
    </location>
</feature>
<dbReference type="Pfam" id="PF03435">
    <property type="entry name" value="Sacchrp_dh_NADP"/>
    <property type="match status" value="1"/>
</dbReference>
<reference evidence="2" key="1">
    <citation type="submission" date="2020-01" db="EMBL/GenBank/DDBJ databases">
        <title>Insect and environment-associated Actinomycetes.</title>
        <authorList>
            <person name="Currrie C."/>
            <person name="Chevrette M."/>
            <person name="Carlson C."/>
            <person name="Stubbendieck R."/>
            <person name="Wendt-Pienkowski E."/>
        </authorList>
    </citation>
    <scope>NUCLEOTIDE SEQUENCE</scope>
    <source>
        <strain evidence="2">SID7499</strain>
    </source>
</reference>
<feature type="domain" description="Saccharopine dehydrogenase NADP binding" evidence="1">
    <location>
        <begin position="13"/>
        <end position="143"/>
    </location>
</feature>
<name>A0A6G3WKT4_9ACTN</name>
<accession>A0A6G3WKT4</accession>
<dbReference type="InterPro" id="IPR051276">
    <property type="entry name" value="Saccharopine_DH-like_oxidrdct"/>
</dbReference>
<dbReference type="PANTHER" id="PTHR12286:SF5">
    <property type="entry name" value="SACCHAROPINE DEHYDROGENASE-LIKE OXIDOREDUCTASE"/>
    <property type="match status" value="1"/>
</dbReference>
<dbReference type="Gene3D" id="3.40.50.720">
    <property type="entry name" value="NAD(P)-binding Rossmann-like Domain"/>
    <property type="match status" value="1"/>
</dbReference>
<dbReference type="InterPro" id="IPR005097">
    <property type="entry name" value="Sacchrp_dh_NADP-bd"/>
</dbReference>
<protein>
    <submittedName>
        <fullName evidence="2">Saccharopine dehydrogenase</fullName>
    </submittedName>
</protein>
<evidence type="ECO:0000259" key="1">
    <source>
        <dbReference type="Pfam" id="PF03435"/>
    </source>
</evidence>
<organism evidence="2">
    <name type="scientific">Streptomyces sp. SID7499</name>
    <dbReference type="NCBI Taxonomy" id="2706086"/>
    <lineage>
        <taxon>Bacteria</taxon>
        <taxon>Bacillati</taxon>
        <taxon>Actinomycetota</taxon>
        <taxon>Actinomycetes</taxon>
        <taxon>Kitasatosporales</taxon>
        <taxon>Streptomycetaceae</taxon>
        <taxon>Streptomyces</taxon>
    </lineage>
</organism>
<evidence type="ECO:0000313" key="2">
    <source>
        <dbReference type="EMBL" id="NEE06062.1"/>
    </source>
</evidence>
<dbReference type="GO" id="GO:0009247">
    <property type="term" value="P:glycolipid biosynthetic process"/>
    <property type="evidence" value="ECO:0007669"/>
    <property type="project" value="TreeGrafter"/>
</dbReference>
<comment type="caution">
    <text evidence="2">The sequence shown here is derived from an EMBL/GenBank/DDBJ whole genome shotgun (WGS) entry which is preliminary data.</text>
</comment>
<dbReference type="InterPro" id="IPR036291">
    <property type="entry name" value="NAD(P)-bd_dom_sf"/>
</dbReference>
<sequence length="158" mass="16735">MNRQNDATRPLDVVLFGATGFVGTLTAEYLATQAPAGLRWALAGRSRAKLEGLRERLTAIAPGCADLPLLETDADDAEALAELAASTRVVATTVGPYIRYGEKLVAACAEAGTDYADLTGEAEFIDRTYLEHDARARETGARIVHACGFDSVPHDLGA</sequence>
<dbReference type="AlphaFoldDB" id="A0A6G3WKT4"/>
<dbReference type="PANTHER" id="PTHR12286">
    <property type="entry name" value="SACCHAROPINE DEHYDROGENASE-LIKE OXIDOREDUCTASE"/>
    <property type="match status" value="1"/>
</dbReference>
<dbReference type="SUPFAM" id="SSF51735">
    <property type="entry name" value="NAD(P)-binding Rossmann-fold domains"/>
    <property type="match status" value="1"/>
</dbReference>
<dbReference type="GO" id="GO:0005886">
    <property type="term" value="C:plasma membrane"/>
    <property type="evidence" value="ECO:0007669"/>
    <property type="project" value="TreeGrafter"/>
</dbReference>
<proteinExistence type="predicted"/>
<gene>
    <name evidence="2" type="ORF">G3M58_06410</name>
</gene>